<reference evidence="1 2" key="1">
    <citation type="submission" date="2014-04" db="EMBL/GenBank/DDBJ databases">
        <title>Genome assembly of Hyalangium minutum DSM 14724.</title>
        <authorList>
            <person name="Sharma G."/>
            <person name="Subramanian S."/>
        </authorList>
    </citation>
    <scope>NUCLEOTIDE SEQUENCE [LARGE SCALE GENOMIC DNA]</scope>
    <source>
        <strain evidence="1 2">DSM 14724</strain>
    </source>
</reference>
<dbReference type="STRING" id="394096.DB31_6429"/>
<keyword evidence="1" id="KW-0449">Lipoprotein</keyword>
<dbReference type="EMBL" id="JMCB01000004">
    <property type="protein sequence ID" value="KFE69454.1"/>
    <property type="molecule type" value="Genomic_DNA"/>
</dbReference>
<dbReference type="AlphaFoldDB" id="A0A085WP41"/>
<evidence type="ECO:0000313" key="1">
    <source>
        <dbReference type="EMBL" id="KFE69454.1"/>
    </source>
</evidence>
<name>A0A085WP41_9BACT</name>
<proteinExistence type="predicted"/>
<evidence type="ECO:0000313" key="2">
    <source>
        <dbReference type="Proteomes" id="UP000028725"/>
    </source>
</evidence>
<comment type="caution">
    <text evidence="1">The sequence shown here is derived from an EMBL/GenBank/DDBJ whole genome shotgun (WGS) entry which is preliminary data.</text>
</comment>
<gene>
    <name evidence="1" type="ORF">DB31_6429</name>
</gene>
<accession>A0A085WP41</accession>
<keyword evidence="2" id="KW-1185">Reference proteome</keyword>
<dbReference type="Proteomes" id="UP000028725">
    <property type="component" value="Unassembled WGS sequence"/>
</dbReference>
<organism evidence="1 2">
    <name type="scientific">Hyalangium minutum</name>
    <dbReference type="NCBI Taxonomy" id="394096"/>
    <lineage>
        <taxon>Bacteria</taxon>
        <taxon>Pseudomonadati</taxon>
        <taxon>Myxococcota</taxon>
        <taxon>Myxococcia</taxon>
        <taxon>Myxococcales</taxon>
        <taxon>Cystobacterineae</taxon>
        <taxon>Archangiaceae</taxon>
        <taxon>Hyalangium</taxon>
    </lineage>
</organism>
<protein>
    <submittedName>
        <fullName evidence="1">Putative lipoprotein</fullName>
    </submittedName>
</protein>
<sequence>MVALVALAWLAGCAPTTVSPMVMRLGPGHPDQSLLQAGLRSGPRLSAPLAARFDSTQPFAGNGASFSPQQWSIAYDFAVQKPLTEKLALHLGVNGEIYYPLPLPGYGVYLGLSSWYGTPTFGVAPSVVVRGATDFGIDTRGGPGSIFGAETSLAIYASPEERVCLGIVPFLGIHRVFSQNERATPLFYGAAAVVQLPLGRVDQFELSGGAGRVKAPGEKGWNSPILGGRWAR</sequence>